<feature type="domain" description="Protein kinase" evidence="2">
    <location>
        <begin position="18"/>
        <end position="322"/>
    </location>
</feature>
<evidence type="ECO:0000256" key="1">
    <source>
        <dbReference type="PROSITE-ProRule" id="PRU10141"/>
    </source>
</evidence>
<evidence type="ECO:0000313" key="3">
    <source>
        <dbReference type="EMBL" id="TFK52807.1"/>
    </source>
</evidence>
<evidence type="ECO:0000313" key="4">
    <source>
        <dbReference type="Proteomes" id="UP000305948"/>
    </source>
</evidence>
<gene>
    <name evidence="3" type="ORF">OE88DRAFT_1656411</name>
</gene>
<dbReference type="InterPro" id="IPR050235">
    <property type="entry name" value="CK1_Ser-Thr_kinase"/>
</dbReference>
<protein>
    <submittedName>
        <fullName evidence="3">Casein kinase 1, epsilon</fullName>
    </submittedName>
</protein>
<keyword evidence="3" id="KW-0418">Kinase</keyword>
<organism evidence="3 4">
    <name type="scientific">Heliocybe sulcata</name>
    <dbReference type="NCBI Taxonomy" id="5364"/>
    <lineage>
        <taxon>Eukaryota</taxon>
        <taxon>Fungi</taxon>
        <taxon>Dikarya</taxon>
        <taxon>Basidiomycota</taxon>
        <taxon>Agaricomycotina</taxon>
        <taxon>Agaricomycetes</taxon>
        <taxon>Gloeophyllales</taxon>
        <taxon>Gloeophyllaceae</taxon>
        <taxon>Heliocybe</taxon>
    </lineage>
</organism>
<dbReference type="GO" id="GO:0004672">
    <property type="term" value="F:protein kinase activity"/>
    <property type="evidence" value="ECO:0007669"/>
    <property type="project" value="InterPro"/>
</dbReference>
<dbReference type="PROSITE" id="PS50011">
    <property type="entry name" value="PROTEIN_KINASE_DOM"/>
    <property type="match status" value="1"/>
</dbReference>
<sequence>MLPSVGFKVPRFRVNGLWELTGSLGGGSFGAVYSARQLLTGEEVAIKIERAESKYKPAVLPYEGAVYHQLQGCFGIPELHWSGREKDANIIVTTMLGPNLESLRRFCCGRFTLKTVVMLADQMLSRVESVHSRGLLSRDLKPDNFAMGRGKWSNLLCLFDFGLAKLYVNPVTGEHIQFRQGKEGLGAPRYASVNVHLGYEQGRRDDLESLVFIFIYFLKGRLPWQGFFAPSIPDKLKRIGEMKSLDHEAIRTALEGCPPEFRAWLEYCRGLEFAQQPDYEYLRGLLRGIMDGNGWEFDSVWDWSEGVETETGNILPECYKIQ</sequence>
<dbReference type="STRING" id="5364.A0A5C3N7N0"/>
<dbReference type="PROSITE" id="PS00107">
    <property type="entry name" value="PROTEIN_KINASE_ATP"/>
    <property type="match status" value="1"/>
</dbReference>
<dbReference type="InterPro" id="IPR011009">
    <property type="entry name" value="Kinase-like_dom_sf"/>
</dbReference>
<dbReference type="GO" id="GO:0005524">
    <property type="term" value="F:ATP binding"/>
    <property type="evidence" value="ECO:0007669"/>
    <property type="project" value="UniProtKB-UniRule"/>
</dbReference>
<evidence type="ECO:0000259" key="2">
    <source>
        <dbReference type="PROSITE" id="PS50011"/>
    </source>
</evidence>
<dbReference type="Gene3D" id="1.10.510.10">
    <property type="entry name" value="Transferase(Phosphotransferase) domain 1"/>
    <property type="match status" value="1"/>
</dbReference>
<keyword evidence="3" id="KW-0808">Transferase</keyword>
<dbReference type="InterPro" id="IPR000719">
    <property type="entry name" value="Prot_kinase_dom"/>
</dbReference>
<dbReference type="CDD" id="cd14016">
    <property type="entry name" value="STKc_CK1"/>
    <property type="match status" value="1"/>
</dbReference>
<dbReference type="InterPro" id="IPR017441">
    <property type="entry name" value="Protein_kinase_ATP_BS"/>
</dbReference>
<keyword evidence="4" id="KW-1185">Reference proteome</keyword>
<dbReference type="Pfam" id="PF00069">
    <property type="entry name" value="Pkinase"/>
    <property type="match status" value="1"/>
</dbReference>
<reference evidence="3 4" key="1">
    <citation type="journal article" date="2019" name="Nat. Ecol. Evol.">
        <title>Megaphylogeny resolves global patterns of mushroom evolution.</title>
        <authorList>
            <person name="Varga T."/>
            <person name="Krizsan K."/>
            <person name="Foldi C."/>
            <person name="Dima B."/>
            <person name="Sanchez-Garcia M."/>
            <person name="Sanchez-Ramirez S."/>
            <person name="Szollosi G.J."/>
            <person name="Szarkandi J.G."/>
            <person name="Papp V."/>
            <person name="Albert L."/>
            <person name="Andreopoulos W."/>
            <person name="Angelini C."/>
            <person name="Antonin V."/>
            <person name="Barry K.W."/>
            <person name="Bougher N.L."/>
            <person name="Buchanan P."/>
            <person name="Buyck B."/>
            <person name="Bense V."/>
            <person name="Catcheside P."/>
            <person name="Chovatia M."/>
            <person name="Cooper J."/>
            <person name="Damon W."/>
            <person name="Desjardin D."/>
            <person name="Finy P."/>
            <person name="Geml J."/>
            <person name="Haridas S."/>
            <person name="Hughes K."/>
            <person name="Justo A."/>
            <person name="Karasinski D."/>
            <person name="Kautmanova I."/>
            <person name="Kiss B."/>
            <person name="Kocsube S."/>
            <person name="Kotiranta H."/>
            <person name="LaButti K.M."/>
            <person name="Lechner B.E."/>
            <person name="Liimatainen K."/>
            <person name="Lipzen A."/>
            <person name="Lukacs Z."/>
            <person name="Mihaltcheva S."/>
            <person name="Morgado L.N."/>
            <person name="Niskanen T."/>
            <person name="Noordeloos M.E."/>
            <person name="Ohm R.A."/>
            <person name="Ortiz-Santana B."/>
            <person name="Ovrebo C."/>
            <person name="Racz N."/>
            <person name="Riley R."/>
            <person name="Savchenko A."/>
            <person name="Shiryaev A."/>
            <person name="Soop K."/>
            <person name="Spirin V."/>
            <person name="Szebenyi C."/>
            <person name="Tomsovsky M."/>
            <person name="Tulloss R.E."/>
            <person name="Uehling J."/>
            <person name="Grigoriev I.V."/>
            <person name="Vagvolgyi C."/>
            <person name="Papp T."/>
            <person name="Martin F.M."/>
            <person name="Miettinen O."/>
            <person name="Hibbett D.S."/>
            <person name="Nagy L.G."/>
        </authorList>
    </citation>
    <scope>NUCLEOTIDE SEQUENCE [LARGE SCALE GENOMIC DNA]</scope>
    <source>
        <strain evidence="3 4">OMC1185</strain>
    </source>
</reference>
<dbReference type="AlphaFoldDB" id="A0A5C3N7N0"/>
<dbReference type="SUPFAM" id="SSF56112">
    <property type="entry name" value="Protein kinase-like (PK-like)"/>
    <property type="match status" value="1"/>
</dbReference>
<dbReference type="OrthoDB" id="3258886at2759"/>
<proteinExistence type="predicted"/>
<dbReference type="PANTHER" id="PTHR11909">
    <property type="entry name" value="CASEIN KINASE-RELATED"/>
    <property type="match status" value="1"/>
</dbReference>
<feature type="binding site" evidence="1">
    <location>
        <position position="47"/>
    </location>
    <ligand>
        <name>ATP</name>
        <dbReference type="ChEBI" id="CHEBI:30616"/>
    </ligand>
</feature>
<keyword evidence="1" id="KW-0067">ATP-binding</keyword>
<dbReference type="SMART" id="SM00220">
    <property type="entry name" value="S_TKc"/>
    <property type="match status" value="1"/>
</dbReference>
<dbReference type="Proteomes" id="UP000305948">
    <property type="component" value="Unassembled WGS sequence"/>
</dbReference>
<accession>A0A5C3N7N0</accession>
<name>A0A5C3N7N0_9AGAM</name>
<keyword evidence="1" id="KW-0547">Nucleotide-binding</keyword>
<dbReference type="EMBL" id="ML213508">
    <property type="protein sequence ID" value="TFK52807.1"/>
    <property type="molecule type" value="Genomic_DNA"/>
</dbReference>